<dbReference type="PANTHER" id="PTHR37316:SF3">
    <property type="entry name" value="TEICHOIC ACID GLYCEROL-PHOSPHATE TRANSFERASE"/>
    <property type="match status" value="1"/>
</dbReference>
<dbReference type="InterPro" id="IPR007554">
    <property type="entry name" value="Glycerophosphate_synth"/>
</dbReference>
<dbReference type="PANTHER" id="PTHR37316">
    <property type="entry name" value="TEICHOIC ACID GLYCEROL-PHOSPHATE PRIMASE"/>
    <property type="match status" value="1"/>
</dbReference>
<proteinExistence type="predicted"/>
<dbReference type="InterPro" id="IPR051612">
    <property type="entry name" value="Teichoic_Acid_Biosynth"/>
</dbReference>
<name>A0A6S6I5B2_9FIRM</name>
<evidence type="ECO:0000313" key="1">
    <source>
        <dbReference type="EMBL" id="BCB22765.1"/>
    </source>
</evidence>
<organism evidence="1">
    <name type="scientific">Erysipelothrix tonsillarum</name>
    <dbReference type="NCBI Taxonomy" id="38402"/>
    <lineage>
        <taxon>Bacteria</taxon>
        <taxon>Bacillati</taxon>
        <taxon>Bacillota</taxon>
        <taxon>Erysipelotrichia</taxon>
        <taxon>Erysipelotrichales</taxon>
        <taxon>Erysipelotrichaceae</taxon>
        <taxon>Erysipelothrix</taxon>
    </lineage>
</organism>
<reference evidence="1" key="1">
    <citation type="submission" date="2020-02" db="EMBL/GenBank/DDBJ databases">
        <title>Development of a multiplex PCR-based assay for rapid serotyping of Erysipelothrix species.</title>
        <authorList>
            <person name="Shimoji Y."/>
            <person name="Shiraiwa K."/>
            <person name="Tominaga H."/>
            <person name="Nishikawa S."/>
            <person name="Eguchi M."/>
            <person name="Hikono H."/>
            <person name="Ogawa Y."/>
        </authorList>
    </citation>
    <scope>NUCLEOTIDE SEQUENCE</scope>
    <source>
        <strain evidence="2">Iszap-4</strain>
        <strain evidence="1">P-43</strain>
    </source>
</reference>
<dbReference type="GO" id="GO:0047355">
    <property type="term" value="F:CDP-glycerol glycerophosphotransferase activity"/>
    <property type="evidence" value="ECO:0007669"/>
    <property type="project" value="InterPro"/>
</dbReference>
<protein>
    <submittedName>
        <fullName evidence="1">CDP-glycerol:poly(Glycerophosphate) glycerophosphotransferase</fullName>
    </submittedName>
</protein>
<dbReference type="GO" id="GO:0016020">
    <property type="term" value="C:membrane"/>
    <property type="evidence" value="ECO:0007669"/>
    <property type="project" value="InterPro"/>
</dbReference>
<accession>A0A6S6I5B2</accession>
<sequence length="401" mass="48202">MKKIRKIRLKDILAIFKFLLAYPISKIYKLFRKDLWLFCENGLEGRDNAYWLFKYTNENLELDTVFVISERSPDYERVNQIGKTIEPFTLKHWIFYLTAIANISTHKGGKPNAAVCYILEVKLKMSNNRIFLQHGITLSDAKWLYYKNTNMSMFICASKAEFKFIEEKFGYPKDNLKLLGFSRFDTLPRQRSNNKDMSILIMPSWRNWLIKNPDVESVSEKETKKFIESEFYKKWNQFLNDERLKYYLDQGIEIKFFPHRNIQPFLSAFENNNGITMCDWRDYDIQEELKSNRILLTDYSSVFLDFSYMNKPVIYYQFDQREFREKQYQEGYFNYEKNGFGPVVTHKENVFSSLNKIIENNCELEKIYIDRIDDFFCYRDKNNSKRITSAILEFTQKEAVK</sequence>
<dbReference type="AlphaFoldDB" id="A0A6S6I5B2"/>
<dbReference type="EMBL" id="LC528613">
    <property type="protein sequence ID" value="BCB22786.1"/>
    <property type="molecule type" value="Genomic_DNA"/>
</dbReference>
<dbReference type="Gene3D" id="3.40.50.12580">
    <property type="match status" value="1"/>
</dbReference>
<dbReference type="SUPFAM" id="SSF53756">
    <property type="entry name" value="UDP-Glycosyltransferase/glycogen phosphorylase"/>
    <property type="match status" value="1"/>
</dbReference>
<dbReference type="EMBL" id="LC528611">
    <property type="protein sequence ID" value="BCB22765.1"/>
    <property type="molecule type" value="Genomic_DNA"/>
</dbReference>
<evidence type="ECO:0000313" key="2">
    <source>
        <dbReference type="EMBL" id="BCB22786.1"/>
    </source>
</evidence>
<dbReference type="InterPro" id="IPR043148">
    <property type="entry name" value="TagF_C"/>
</dbReference>
<keyword evidence="1" id="KW-0808">Transferase</keyword>
<dbReference type="Pfam" id="PF04464">
    <property type="entry name" value="Glyphos_transf"/>
    <property type="match status" value="1"/>
</dbReference>